<feature type="region of interest" description="Disordered" evidence="10">
    <location>
        <begin position="37"/>
        <end position="80"/>
    </location>
</feature>
<dbReference type="Proteomes" id="UP000478417">
    <property type="component" value="Unassembled WGS sequence"/>
</dbReference>
<dbReference type="GO" id="GO:0030288">
    <property type="term" value="C:outer membrane-bounded periplasmic space"/>
    <property type="evidence" value="ECO:0007669"/>
    <property type="project" value="InterPro"/>
</dbReference>
<reference evidence="13 14" key="1">
    <citation type="submission" date="2020-02" db="EMBL/GenBank/DDBJ databases">
        <title>Albibacoteraceae fam. nov., the first described family within the subdivision 4 Verrucomicrobia.</title>
        <authorList>
            <person name="Xi F."/>
        </authorList>
    </citation>
    <scope>NUCLEOTIDE SEQUENCE [LARGE SCALE GENOMIC DNA]</scope>
    <source>
        <strain evidence="13 14">CK1056</strain>
    </source>
</reference>
<feature type="domain" description="TonB C-terminal" evidence="12">
    <location>
        <begin position="121"/>
        <end position="211"/>
    </location>
</feature>
<comment type="subcellular location">
    <subcellularLocation>
        <location evidence="1">Cell inner membrane</location>
        <topology evidence="1">Single-pass membrane protein</topology>
        <orientation evidence="1">Periplasmic side</orientation>
    </subcellularLocation>
</comment>
<keyword evidence="14" id="KW-1185">Reference proteome</keyword>
<keyword evidence="4" id="KW-1003">Cell membrane</keyword>
<dbReference type="GO" id="GO:0031992">
    <property type="term" value="F:energy transducer activity"/>
    <property type="evidence" value="ECO:0007669"/>
    <property type="project" value="InterPro"/>
</dbReference>
<keyword evidence="7" id="KW-0653">Protein transport</keyword>
<feature type="compositionally biased region" description="Basic and acidic residues" evidence="10">
    <location>
        <begin position="68"/>
        <end position="78"/>
    </location>
</feature>
<evidence type="ECO:0000256" key="8">
    <source>
        <dbReference type="ARBA" id="ARBA00022989"/>
    </source>
</evidence>
<dbReference type="GO" id="GO:0015891">
    <property type="term" value="P:siderophore transport"/>
    <property type="evidence" value="ECO:0007669"/>
    <property type="project" value="InterPro"/>
</dbReference>
<name>A0A6B2LYY3_9BACT</name>
<organism evidence="13 14">
    <name type="scientific">Oceanipulchritudo coccoides</name>
    <dbReference type="NCBI Taxonomy" id="2706888"/>
    <lineage>
        <taxon>Bacteria</taxon>
        <taxon>Pseudomonadati</taxon>
        <taxon>Verrucomicrobiota</taxon>
        <taxon>Opitutia</taxon>
        <taxon>Puniceicoccales</taxon>
        <taxon>Oceanipulchritudinaceae</taxon>
        <taxon>Oceanipulchritudo</taxon>
    </lineage>
</organism>
<keyword evidence="5" id="KW-0997">Cell inner membrane</keyword>
<dbReference type="Pfam" id="PF03544">
    <property type="entry name" value="TonB_C"/>
    <property type="match status" value="1"/>
</dbReference>
<dbReference type="PRINTS" id="PR01374">
    <property type="entry name" value="TONBPROTEIN"/>
</dbReference>
<keyword evidence="8 11" id="KW-1133">Transmembrane helix</keyword>
<dbReference type="RefSeq" id="WP_163963257.1">
    <property type="nucleotide sequence ID" value="NZ_JAAGNX010000001.1"/>
</dbReference>
<evidence type="ECO:0000256" key="2">
    <source>
        <dbReference type="ARBA" id="ARBA00006555"/>
    </source>
</evidence>
<dbReference type="InterPro" id="IPR003538">
    <property type="entry name" value="TonB"/>
</dbReference>
<comment type="similarity">
    <text evidence="2">Belongs to the TonB family.</text>
</comment>
<dbReference type="InterPro" id="IPR037682">
    <property type="entry name" value="TonB_C"/>
</dbReference>
<keyword evidence="3" id="KW-0813">Transport</keyword>
<dbReference type="InterPro" id="IPR051045">
    <property type="entry name" value="TonB-dependent_transducer"/>
</dbReference>
<evidence type="ECO:0000313" key="14">
    <source>
        <dbReference type="Proteomes" id="UP000478417"/>
    </source>
</evidence>
<sequence length="211" mass="23108">MTSVPEVSNKTPSGALWISILFVVALLLAIPFVQWTNTDDPVPSGPDTDTIPYESPDYEEPPPPPPPPKDKPIDDFKPDVQPPTITDIEIIINPDLRGIGSGTQINLPTGDIPDPFVDIKDLTTQPKAIQQPSPIYPPDAKRNRISGEVVVQFLVTIEGLTKGIEILKSSNPVFESAATDAVRRWKFIPGEKDGKIVTSRVRVRIPFTISN</sequence>
<dbReference type="PANTHER" id="PTHR33446">
    <property type="entry name" value="PROTEIN TONB-RELATED"/>
    <property type="match status" value="1"/>
</dbReference>
<proteinExistence type="inferred from homology"/>
<feature type="transmembrane region" description="Helical" evidence="11">
    <location>
        <begin position="15"/>
        <end position="33"/>
    </location>
</feature>
<dbReference type="GO" id="GO:0055085">
    <property type="term" value="P:transmembrane transport"/>
    <property type="evidence" value="ECO:0007669"/>
    <property type="project" value="InterPro"/>
</dbReference>
<evidence type="ECO:0000256" key="9">
    <source>
        <dbReference type="ARBA" id="ARBA00023136"/>
    </source>
</evidence>
<evidence type="ECO:0000259" key="12">
    <source>
        <dbReference type="PROSITE" id="PS52015"/>
    </source>
</evidence>
<dbReference type="AlphaFoldDB" id="A0A6B2LYY3"/>
<gene>
    <name evidence="13" type="ORF">G0Q06_05560</name>
</gene>
<comment type="caution">
    <text evidence="13">The sequence shown here is derived from an EMBL/GenBank/DDBJ whole genome shotgun (WGS) entry which is preliminary data.</text>
</comment>
<accession>A0A6B2LYY3</accession>
<evidence type="ECO:0000256" key="4">
    <source>
        <dbReference type="ARBA" id="ARBA00022475"/>
    </source>
</evidence>
<protein>
    <submittedName>
        <fullName evidence="13">Energy transducer TonB</fullName>
    </submittedName>
</protein>
<evidence type="ECO:0000256" key="6">
    <source>
        <dbReference type="ARBA" id="ARBA00022692"/>
    </source>
</evidence>
<evidence type="ECO:0000256" key="1">
    <source>
        <dbReference type="ARBA" id="ARBA00004383"/>
    </source>
</evidence>
<dbReference type="InterPro" id="IPR006260">
    <property type="entry name" value="TonB/TolA_C"/>
</dbReference>
<evidence type="ECO:0000256" key="10">
    <source>
        <dbReference type="SAM" id="MobiDB-lite"/>
    </source>
</evidence>
<evidence type="ECO:0000256" key="7">
    <source>
        <dbReference type="ARBA" id="ARBA00022927"/>
    </source>
</evidence>
<keyword evidence="6 11" id="KW-0812">Transmembrane</keyword>
<dbReference type="NCBIfam" id="TIGR01352">
    <property type="entry name" value="tonB_Cterm"/>
    <property type="match status" value="1"/>
</dbReference>
<dbReference type="PROSITE" id="PS52015">
    <property type="entry name" value="TONB_CTD"/>
    <property type="match status" value="1"/>
</dbReference>
<keyword evidence="9 11" id="KW-0472">Membrane</keyword>
<evidence type="ECO:0000256" key="3">
    <source>
        <dbReference type="ARBA" id="ARBA00022448"/>
    </source>
</evidence>
<evidence type="ECO:0000256" key="5">
    <source>
        <dbReference type="ARBA" id="ARBA00022519"/>
    </source>
</evidence>
<evidence type="ECO:0000313" key="13">
    <source>
        <dbReference type="EMBL" id="NDV61911.1"/>
    </source>
</evidence>
<dbReference type="GO" id="GO:0015031">
    <property type="term" value="P:protein transport"/>
    <property type="evidence" value="ECO:0007669"/>
    <property type="project" value="UniProtKB-KW"/>
</dbReference>
<dbReference type="GO" id="GO:0005886">
    <property type="term" value="C:plasma membrane"/>
    <property type="evidence" value="ECO:0007669"/>
    <property type="project" value="UniProtKB-SubCell"/>
</dbReference>
<dbReference type="SUPFAM" id="SSF74653">
    <property type="entry name" value="TolA/TonB C-terminal domain"/>
    <property type="match status" value="1"/>
</dbReference>
<evidence type="ECO:0000256" key="11">
    <source>
        <dbReference type="SAM" id="Phobius"/>
    </source>
</evidence>
<dbReference type="EMBL" id="JAAGNX010000001">
    <property type="protein sequence ID" value="NDV61911.1"/>
    <property type="molecule type" value="Genomic_DNA"/>
</dbReference>
<dbReference type="Gene3D" id="3.30.1150.10">
    <property type="match status" value="1"/>
</dbReference>